<dbReference type="Pfam" id="PF15999">
    <property type="entry name" value="DUF4774"/>
    <property type="match status" value="1"/>
</dbReference>
<name>A0A6G0TTC9_APHGL</name>
<keyword evidence="5" id="KW-1185">Reference proteome</keyword>
<dbReference type="Proteomes" id="UP000475862">
    <property type="component" value="Unassembled WGS sequence"/>
</dbReference>
<keyword evidence="2" id="KW-0732">Signal</keyword>
<dbReference type="AlphaFoldDB" id="A0A6G0TTC9"/>
<feature type="compositionally biased region" description="Low complexity" evidence="1">
    <location>
        <begin position="302"/>
        <end position="319"/>
    </location>
</feature>
<feature type="compositionally biased region" description="Low complexity" evidence="1">
    <location>
        <begin position="143"/>
        <end position="168"/>
    </location>
</feature>
<evidence type="ECO:0000313" key="4">
    <source>
        <dbReference type="EMBL" id="KAE9538532.1"/>
    </source>
</evidence>
<feature type="region of interest" description="Disordered" evidence="1">
    <location>
        <begin position="139"/>
        <end position="191"/>
    </location>
</feature>
<feature type="compositionally biased region" description="Polar residues" evidence="1">
    <location>
        <begin position="179"/>
        <end position="191"/>
    </location>
</feature>
<comment type="caution">
    <text evidence="4">The sequence shown here is derived from an EMBL/GenBank/DDBJ whole genome shotgun (WGS) entry which is preliminary data.</text>
</comment>
<evidence type="ECO:0000256" key="2">
    <source>
        <dbReference type="SAM" id="SignalP"/>
    </source>
</evidence>
<reference evidence="4 5" key="1">
    <citation type="submission" date="2019-08" db="EMBL/GenBank/DDBJ databases">
        <title>The genome of the soybean aphid Biotype 1, its phylome, world population structure and adaptation to the North American continent.</title>
        <authorList>
            <person name="Giordano R."/>
            <person name="Donthu R.K."/>
            <person name="Hernandez A.G."/>
            <person name="Wright C.L."/>
            <person name="Zimin A.V."/>
        </authorList>
    </citation>
    <scope>NUCLEOTIDE SEQUENCE [LARGE SCALE GENOMIC DNA]</scope>
    <source>
        <tissue evidence="4">Whole aphids</tissue>
    </source>
</reference>
<accession>A0A6G0TTC9</accession>
<dbReference type="EMBL" id="VYZN01000016">
    <property type="protein sequence ID" value="KAE9538532.1"/>
    <property type="molecule type" value="Genomic_DNA"/>
</dbReference>
<proteinExistence type="predicted"/>
<sequence length="436" mass="47266">MFKFITLSCLLAVSVQCKISQNQAVPYYPQPYPAVYPQVYPQVYSAQPKYSVQPAYVAAASYPTPGSYRQVFVPASPAYNPYYYGYAPYPAYSQAQQYPYAYVQNDGTQPAGAQPGWGEYLSNSFWSYVPNFPYVTSGAQSPTEAESGASTATAAATSESSAENTNSGKGDKPAEGSKTEQPASDEQPSQLPSKQFAAYPLPYFAQPQFYGQAPYQQAVYDPVKLNAANNGAVSSFLFPRSQLQSVFQQPQPVKTFADQKYYQVPQSNQGTAAQAYQKYLQSQKQHFQGQYQLGQFQHQQQDQPFQQQVESFQQQYEQQPQKDESSVVVDSNVTGLQVNSEGQQQPLSKVATGPTIAVAQPQGIAFAGIGGRAGAEPIGTAIVGKNATAIAGPSATAISLDVTPTINLTPAHKLTTAYVAKYAPELGVYKVAEIKT</sequence>
<feature type="chain" id="PRO_5026167071" description="DUF4774 domain-containing protein" evidence="2">
    <location>
        <begin position="18"/>
        <end position="436"/>
    </location>
</feature>
<feature type="compositionally biased region" description="Basic and acidic residues" evidence="1">
    <location>
        <begin position="169"/>
        <end position="178"/>
    </location>
</feature>
<organism evidence="4 5">
    <name type="scientific">Aphis glycines</name>
    <name type="common">Soybean aphid</name>
    <dbReference type="NCBI Taxonomy" id="307491"/>
    <lineage>
        <taxon>Eukaryota</taxon>
        <taxon>Metazoa</taxon>
        <taxon>Ecdysozoa</taxon>
        <taxon>Arthropoda</taxon>
        <taxon>Hexapoda</taxon>
        <taxon>Insecta</taxon>
        <taxon>Pterygota</taxon>
        <taxon>Neoptera</taxon>
        <taxon>Paraneoptera</taxon>
        <taxon>Hemiptera</taxon>
        <taxon>Sternorrhyncha</taxon>
        <taxon>Aphidomorpha</taxon>
        <taxon>Aphidoidea</taxon>
        <taxon>Aphididae</taxon>
        <taxon>Aphidini</taxon>
        <taxon>Aphis</taxon>
        <taxon>Aphis</taxon>
    </lineage>
</organism>
<gene>
    <name evidence="4" type="ORF">AGLY_005631</name>
</gene>
<dbReference type="InterPro" id="IPR031942">
    <property type="entry name" value="DUF4774"/>
</dbReference>
<feature type="signal peptide" evidence="2">
    <location>
        <begin position="1"/>
        <end position="17"/>
    </location>
</feature>
<evidence type="ECO:0000259" key="3">
    <source>
        <dbReference type="Pfam" id="PF15999"/>
    </source>
</evidence>
<evidence type="ECO:0000313" key="5">
    <source>
        <dbReference type="Proteomes" id="UP000475862"/>
    </source>
</evidence>
<feature type="region of interest" description="Disordered" evidence="1">
    <location>
        <begin position="302"/>
        <end position="328"/>
    </location>
</feature>
<feature type="domain" description="DUF4774" evidence="3">
    <location>
        <begin position="357"/>
        <end position="399"/>
    </location>
</feature>
<evidence type="ECO:0000256" key="1">
    <source>
        <dbReference type="SAM" id="MobiDB-lite"/>
    </source>
</evidence>
<dbReference type="OrthoDB" id="6631112at2759"/>
<protein>
    <recommendedName>
        <fullName evidence="3">DUF4774 domain-containing protein</fullName>
    </recommendedName>
</protein>